<feature type="domain" description="LytR/CpsA/Psr regulator C-terminal" evidence="3">
    <location>
        <begin position="96"/>
        <end position="149"/>
    </location>
</feature>
<sequence>MPVVSHSDVGFPPQTPPPGSKQNGGGGKMVKFAIAIIGVVLIVGIGGFFIFSSGGEGGTEPSPTPGVDSLSTFPTPQPTTAPSSPTPEAKPVDKSEVSIEVLNGTGTPGDAGALSDALEEAGFSEITAGNADEQDATAAVATYSRDLPQSVVDEITAVLEDMYEEVTTRKATLSGDYDASIVTGTKKSSAASSPKASPSPSPTSSTEE</sequence>
<comment type="caution">
    <text evidence="4">The sequence shown here is derived from an EMBL/GenBank/DDBJ whole genome shotgun (WGS) entry which is preliminary data.</text>
</comment>
<evidence type="ECO:0000313" key="5">
    <source>
        <dbReference type="Proteomes" id="UP000177263"/>
    </source>
</evidence>
<feature type="region of interest" description="Disordered" evidence="1">
    <location>
        <begin position="184"/>
        <end position="208"/>
    </location>
</feature>
<keyword evidence="2" id="KW-1133">Transmembrane helix</keyword>
<dbReference type="Pfam" id="PF13399">
    <property type="entry name" value="LytR_C"/>
    <property type="match status" value="1"/>
</dbReference>
<dbReference type="InterPro" id="IPR027381">
    <property type="entry name" value="LytR/CpsA/Psr_C"/>
</dbReference>
<gene>
    <name evidence="4" type="ORF">A2801_02365</name>
</gene>
<proteinExistence type="predicted"/>
<dbReference type="AlphaFoldDB" id="A0A1F7YQN8"/>
<dbReference type="EMBL" id="MGGM01000016">
    <property type="protein sequence ID" value="OGM29189.1"/>
    <property type="molecule type" value="Genomic_DNA"/>
</dbReference>
<feature type="transmembrane region" description="Helical" evidence="2">
    <location>
        <begin position="32"/>
        <end position="51"/>
    </location>
</feature>
<keyword evidence="2" id="KW-0472">Membrane</keyword>
<reference evidence="4 5" key="1">
    <citation type="journal article" date="2016" name="Nat. Commun.">
        <title>Thousands of microbial genomes shed light on interconnected biogeochemical processes in an aquifer system.</title>
        <authorList>
            <person name="Anantharaman K."/>
            <person name="Brown C.T."/>
            <person name="Hug L.A."/>
            <person name="Sharon I."/>
            <person name="Castelle C.J."/>
            <person name="Probst A.J."/>
            <person name="Thomas B.C."/>
            <person name="Singh A."/>
            <person name="Wilkins M.J."/>
            <person name="Karaoz U."/>
            <person name="Brodie E.L."/>
            <person name="Williams K.H."/>
            <person name="Hubbard S.S."/>
            <person name="Banfield J.F."/>
        </authorList>
    </citation>
    <scope>NUCLEOTIDE SEQUENCE [LARGE SCALE GENOMIC DNA]</scope>
</reference>
<dbReference type="Proteomes" id="UP000177263">
    <property type="component" value="Unassembled WGS sequence"/>
</dbReference>
<evidence type="ECO:0000256" key="2">
    <source>
        <dbReference type="SAM" id="Phobius"/>
    </source>
</evidence>
<organism evidence="4 5">
    <name type="scientific">Candidatus Woesebacteria bacterium RIFCSPHIGHO2_01_FULL_41_10</name>
    <dbReference type="NCBI Taxonomy" id="1802500"/>
    <lineage>
        <taxon>Bacteria</taxon>
        <taxon>Candidatus Woeseibacteriota</taxon>
    </lineage>
</organism>
<feature type="compositionally biased region" description="Low complexity" evidence="1">
    <location>
        <begin position="71"/>
        <end position="87"/>
    </location>
</feature>
<dbReference type="STRING" id="1802500.A2801_02365"/>
<name>A0A1F7YQN8_9BACT</name>
<dbReference type="Gene3D" id="3.30.70.2390">
    <property type="match status" value="1"/>
</dbReference>
<protein>
    <recommendedName>
        <fullName evidence="3">LytR/CpsA/Psr regulator C-terminal domain-containing protein</fullName>
    </recommendedName>
</protein>
<feature type="region of interest" description="Disordered" evidence="1">
    <location>
        <begin position="57"/>
        <end position="94"/>
    </location>
</feature>
<feature type="compositionally biased region" description="Low complexity" evidence="1">
    <location>
        <begin position="185"/>
        <end position="208"/>
    </location>
</feature>
<evidence type="ECO:0000313" key="4">
    <source>
        <dbReference type="EMBL" id="OGM29189.1"/>
    </source>
</evidence>
<evidence type="ECO:0000256" key="1">
    <source>
        <dbReference type="SAM" id="MobiDB-lite"/>
    </source>
</evidence>
<accession>A0A1F7YQN8</accession>
<evidence type="ECO:0000259" key="3">
    <source>
        <dbReference type="Pfam" id="PF13399"/>
    </source>
</evidence>
<feature type="region of interest" description="Disordered" evidence="1">
    <location>
        <begin position="1"/>
        <end position="25"/>
    </location>
</feature>
<keyword evidence="2" id="KW-0812">Transmembrane</keyword>